<name>A0A438VMQ1_HELPX</name>
<evidence type="ECO:0000256" key="1">
    <source>
        <dbReference type="SAM" id="MobiDB-lite"/>
    </source>
</evidence>
<organism evidence="2 3">
    <name type="scientific">Helicobacter pylori</name>
    <name type="common">Campylobacter pylori</name>
    <dbReference type="NCBI Taxonomy" id="210"/>
    <lineage>
        <taxon>Bacteria</taxon>
        <taxon>Pseudomonadati</taxon>
        <taxon>Campylobacterota</taxon>
        <taxon>Epsilonproteobacteria</taxon>
        <taxon>Campylobacterales</taxon>
        <taxon>Helicobacteraceae</taxon>
        <taxon>Helicobacter</taxon>
    </lineage>
</organism>
<sequence>TSLGDKKSVTILNSSGGITYNNLLNHALNGLTNALKTNESPSDSQSFAQGLWDMITYNGVTGQLLNENATTSKPTDSSPSKSSSN</sequence>
<feature type="compositionally biased region" description="Low complexity" evidence="1">
    <location>
        <begin position="70"/>
        <end position="85"/>
    </location>
</feature>
<evidence type="ECO:0000313" key="2">
    <source>
        <dbReference type="EMBL" id="RVZ11848.1"/>
    </source>
</evidence>
<feature type="non-terminal residue" evidence="2">
    <location>
        <position position="1"/>
    </location>
</feature>
<evidence type="ECO:0000313" key="3">
    <source>
        <dbReference type="Proteomes" id="UP000289022"/>
    </source>
</evidence>
<feature type="non-terminal residue" evidence="2">
    <location>
        <position position="85"/>
    </location>
</feature>
<dbReference type="EMBL" id="RJGP01001602">
    <property type="protein sequence ID" value="RVZ11848.1"/>
    <property type="molecule type" value="Genomic_DNA"/>
</dbReference>
<accession>A0A438VMQ1</accession>
<feature type="region of interest" description="Disordered" evidence="1">
    <location>
        <begin position="65"/>
        <end position="85"/>
    </location>
</feature>
<dbReference type="Proteomes" id="UP000289022">
    <property type="component" value="Unassembled WGS sequence"/>
</dbReference>
<protein>
    <submittedName>
        <fullName evidence="2">Uncharacterized protein</fullName>
    </submittedName>
</protein>
<gene>
    <name evidence="2" type="ORF">EC518_14995</name>
</gene>
<dbReference type="AlphaFoldDB" id="A0A438VMQ1"/>
<reference evidence="2 3" key="1">
    <citation type="submission" date="2018-11" db="EMBL/GenBank/DDBJ databases">
        <title>Genetic determinants and prediction of antibiotic resistance phenotypes in Helicobacter pylori.</title>
        <authorList>
            <person name="Wagner K."/>
        </authorList>
    </citation>
    <scope>NUCLEOTIDE SEQUENCE [LARGE SCALE GENOMIC DNA]</scope>
    <source>
        <strain evidence="2 3">ZH70</strain>
    </source>
</reference>
<proteinExistence type="predicted"/>
<comment type="caution">
    <text evidence="2">The sequence shown here is derived from an EMBL/GenBank/DDBJ whole genome shotgun (WGS) entry which is preliminary data.</text>
</comment>